<comment type="caution">
    <text evidence="18">The sequence shown here is derived from an EMBL/GenBank/DDBJ whole genome shotgun (WGS) entry which is preliminary data.</text>
</comment>
<dbReference type="SUPFAM" id="SSF58104">
    <property type="entry name" value="Methyl-accepting chemotaxis protein (MCP) signaling domain"/>
    <property type="match status" value="1"/>
</dbReference>
<evidence type="ECO:0000313" key="18">
    <source>
        <dbReference type="EMBL" id="KAG9353077.1"/>
    </source>
</evidence>
<evidence type="ECO:0000256" key="14">
    <source>
        <dbReference type="SAM" id="MobiDB-lite"/>
    </source>
</evidence>
<dbReference type="PROSITE" id="PS01248">
    <property type="entry name" value="EGF_LAM_1"/>
    <property type="match status" value="1"/>
</dbReference>
<name>A0A8T2PP28_9TELE</name>
<dbReference type="GO" id="GO:0043256">
    <property type="term" value="C:laminin complex"/>
    <property type="evidence" value="ECO:0007669"/>
    <property type="project" value="TreeGrafter"/>
</dbReference>
<keyword evidence="11 12" id="KW-0424">Laminin EGF-like domain</keyword>
<dbReference type="Gene3D" id="2.10.25.10">
    <property type="entry name" value="Laminin"/>
    <property type="match status" value="4"/>
</dbReference>
<feature type="disulfide bond" evidence="12">
    <location>
        <begin position="506"/>
        <end position="515"/>
    </location>
</feature>
<dbReference type="GO" id="GO:0070831">
    <property type="term" value="P:basement membrane assembly"/>
    <property type="evidence" value="ECO:0007669"/>
    <property type="project" value="TreeGrafter"/>
</dbReference>
<evidence type="ECO:0000256" key="12">
    <source>
        <dbReference type="PROSITE-ProRule" id="PRU00460"/>
    </source>
</evidence>
<dbReference type="FunFam" id="2.60.120.260:FF:000073">
    <property type="entry name" value="Laminin subunit beta 3"/>
    <property type="match status" value="1"/>
</dbReference>
<evidence type="ECO:0000256" key="9">
    <source>
        <dbReference type="ARBA" id="ARBA00023157"/>
    </source>
</evidence>
<dbReference type="Pfam" id="PF00053">
    <property type="entry name" value="EGF_laminin"/>
    <property type="match status" value="5"/>
</dbReference>
<feature type="region of interest" description="Disordered" evidence="14">
    <location>
        <begin position="1084"/>
        <end position="1105"/>
    </location>
</feature>
<dbReference type="Gene3D" id="2.170.300.10">
    <property type="entry name" value="Tie2 ligand-binding domain superfamily"/>
    <property type="match status" value="1"/>
</dbReference>
<dbReference type="Gene3D" id="1.10.287.950">
    <property type="entry name" value="Methyl-accepting chemotaxis protein"/>
    <property type="match status" value="1"/>
</dbReference>
<feature type="domain" description="Laminin N-terminal" evidence="17">
    <location>
        <begin position="29"/>
        <end position="256"/>
    </location>
</feature>
<feature type="coiled-coil region" evidence="13">
    <location>
        <begin position="1125"/>
        <end position="1159"/>
    </location>
</feature>
<sequence>MSSKGLIKMWILFQIAALAALAAAQQDCSRGACYPPLGDLLLGRDRHLRSSSTCGLTGTEVFCTPFGQWKMKCCPCDSRDPRGRNAHTIQNVLSTAGPSRWWQSKKDANPVSLQLDLHNPFQIDTLVLKFKGPRPNALIIERSTDFGNTWKPVLYMAADCSSAFPSISTSLPRDLERTYCHPLTPVSTNPYMDQTVYFSPLRQFSNIGTTQAQKIEKVSDYTNLRVNLVQLGQAVRTLGRAPSLFYALKEMQVLGSCFCHGHANRCLQDPATNELSLTQVSPVCECQHNTAGVNCERCADLYNDLPWRPAEEGRPNTCKRCECNNHAQRCRFDEALFEASGRVSGGVCEGCMHHTSGPRCERCAPNYYRNPRSAIDRPDACLRCQCSVEGAESGAQCDETTGECRCKANVEGPRCDRCKSGYYGLSAANPLGCTKCSCSSDGSLTDNTCDPQTGQCRCPPNVQGLACDRCAPNYWNLSPRGCQPCNCDPTNSLSSTCDQATGQCQCRNGFGGRTCTECPDNTYGDPRRICRPCKCDLSGTESGACDKQTGACKCLPGVTGARCNACARGHCDRYPDCPVCPSCFFTLDRQLQDLSLSLQRLSSRTSTLPGTAEPDLGPRIRALEATLALIREILPLPAPSDRRIAEVLENFHRLREKAGQLDPELFPTGEGSALIQELTDLSAQLQRLQLEYNIKKDALRNSINADLSGAFSTIQTAYKESTDAVKSAEATQPVMDRAKEARGDATDLQGTVQLSNTADLLNLDDQLASRPNLTPTAVQVCGSTRSTPCTPLQCDGQLCPAPGTADCVKGQTCTGALPLGNKALADTEEVKGRLQQLNSKITEAAEKIQETQDSANQVRQSTDELSGQIKQARTDLEEDLKDIRDFVKDLKNFLSDPSSDPANIQTVSEEILNTKLPLSLATLKRKIQEIRQLAAGLPDSTRLLASTTPQLDQARKLLQEAQDARDTALGVKDRVDGLLGDLTTVEESLDDMDSKIQDSMDIVDNVRNNVDQTTRLLDPAQKALDEVTDLTADMTPQLDKLKDLVQSGGRNAEQAQEKADAAQTEADAAAKDLEELQKQLELLKQKAKESSGRGDGAGTPGDRLQRLQDEAGGLIQDTMDMMGKLSGAEESLTQATNQLMQKSQKLTGLDEKLQEILDEIRQKAHFMSTCRG</sequence>
<evidence type="ECO:0008006" key="20">
    <source>
        <dbReference type="Google" id="ProtNLM"/>
    </source>
</evidence>
<feature type="coiled-coil region" evidence="13">
    <location>
        <begin position="827"/>
        <end position="861"/>
    </location>
</feature>
<keyword evidence="2" id="KW-0964">Secreted</keyword>
<dbReference type="FunFam" id="2.170.300.10:FF:000001">
    <property type="entry name" value="Laminin subunit beta-1"/>
    <property type="match status" value="1"/>
</dbReference>
<dbReference type="FunFam" id="2.10.25.10:FF:000084">
    <property type="entry name" value="Laminin subunit alpha 3"/>
    <property type="match status" value="1"/>
</dbReference>
<keyword evidence="5" id="KW-0677">Repeat</keyword>
<keyword evidence="6" id="KW-0084">Basement membrane</keyword>
<feature type="domain" description="Laminin EGF-like" evidence="16">
    <location>
        <begin position="533"/>
        <end position="579"/>
    </location>
</feature>
<dbReference type="CDD" id="cd00055">
    <property type="entry name" value="EGF_Lam"/>
    <property type="match status" value="6"/>
</dbReference>
<protein>
    <recommendedName>
        <fullName evidence="20">Laminin subunit beta-3</fullName>
    </recommendedName>
</protein>
<evidence type="ECO:0000313" key="19">
    <source>
        <dbReference type="Proteomes" id="UP000824540"/>
    </source>
</evidence>
<gene>
    <name evidence="18" type="ORF">JZ751_017653</name>
</gene>
<evidence type="ECO:0000256" key="10">
    <source>
        <dbReference type="ARBA" id="ARBA00023180"/>
    </source>
</evidence>
<dbReference type="InterPro" id="IPR050440">
    <property type="entry name" value="Laminin/Netrin_ECM"/>
</dbReference>
<dbReference type="Pfam" id="PF24973">
    <property type="entry name" value="EGF_LMN_ATRN"/>
    <property type="match status" value="1"/>
</dbReference>
<feature type="disulfide bond" evidence="12">
    <location>
        <begin position="487"/>
        <end position="504"/>
    </location>
</feature>
<feature type="coiled-coil region" evidence="13">
    <location>
        <begin position="671"/>
        <end position="698"/>
    </location>
</feature>
<keyword evidence="4 15" id="KW-0732">Signal</keyword>
<dbReference type="EMBL" id="JAFBMS010000004">
    <property type="protein sequence ID" value="KAG9353077.1"/>
    <property type="molecule type" value="Genomic_DNA"/>
</dbReference>
<keyword evidence="7" id="KW-0130">Cell adhesion</keyword>
<dbReference type="InterPro" id="IPR056558">
    <property type="entry name" value="LAMB1-4_helical"/>
</dbReference>
<keyword evidence="8 13" id="KW-0175">Coiled coil</keyword>
<reference evidence="18" key="1">
    <citation type="thesis" date="2021" institute="BYU ScholarsArchive" country="Provo, UT, USA">
        <title>Applications of and Algorithms for Genome Assembly and Genomic Analyses with an Emphasis on Marine Teleosts.</title>
        <authorList>
            <person name="Pickett B.D."/>
        </authorList>
    </citation>
    <scope>NUCLEOTIDE SEQUENCE</scope>
    <source>
        <strain evidence="18">HI-2016</strain>
    </source>
</reference>
<keyword evidence="9 12" id="KW-1015">Disulfide bond</keyword>
<dbReference type="Pfam" id="PF23219">
    <property type="entry name" value="LAMB1"/>
    <property type="match status" value="1"/>
</dbReference>
<feature type="domain" description="Laminin EGF-like" evidence="16">
    <location>
        <begin position="384"/>
        <end position="435"/>
    </location>
</feature>
<comment type="caution">
    <text evidence="12">Lacks conserved residue(s) required for the propagation of feature annotation.</text>
</comment>
<evidence type="ECO:0000256" key="1">
    <source>
        <dbReference type="ARBA" id="ARBA00004302"/>
    </source>
</evidence>
<feature type="disulfide bond" evidence="12">
    <location>
        <begin position="485"/>
        <end position="497"/>
    </location>
</feature>
<dbReference type="InterPro" id="IPR008211">
    <property type="entry name" value="Laminin_N"/>
</dbReference>
<organism evidence="18 19">
    <name type="scientific">Albula glossodonta</name>
    <name type="common">roundjaw bonefish</name>
    <dbReference type="NCBI Taxonomy" id="121402"/>
    <lineage>
        <taxon>Eukaryota</taxon>
        <taxon>Metazoa</taxon>
        <taxon>Chordata</taxon>
        <taxon>Craniata</taxon>
        <taxon>Vertebrata</taxon>
        <taxon>Euteleostomi</taxon>
        <taxon>Actinopterygii</taxon>
        <taxon>Neopterygii</taxon>
        <taxon>Teleostei</taxon>
        <taxon>Albuliformes</taxon>
        <taxon>Albulidae</taxon>
        <taxon>Albula</taxon>
    </lineage>
</organism>
<dbReference type="PANTHER" id="PTHR10574">
    <property type="entry name" value="NETRIN/LAMININ-RELATED"/>
    <property type="match status" value="1"/>
</dbReference>
<dbReference type="InterPro" id="IPR002049">
    <property type="entry name" value="LE_dom"/>
</dbReference>
<evidence type="ECO:0000256" key="5">
    <source>
        <dbReference type="ARBA" id="ARBA00022737"/>
    </source>
</evidence>
<evidence type="ECO:0000256" key="8">
    <source>
        <dbReference type="ARBA" id="ARBA00023054"/>
    </source>
</evidence>
<dbReference type="FunFam" id="2.10.25.10:FF:000074">
    <property type="entry name" value="Laminin subunit alpha"/>
    <property type="match status" value="1"/>
</dbReference>
<feature type="disulfide bond" evidence="12">
    <location>
        <begin position="533"/>
        <end position="545"/>
    </location>
</feature>
<dbReference type="SUPFAM" id="SSF57196">
    <property type="entry name" value="EGF/Laminin"/>
    <property type="match status" value="6"/>
</dbReference>
<dbReference type="Pfam" id="PF00055">
    <property type="entry name" value="Laminin_N"/>
    <property type="match status" value="1"/>
</dbReference>
<evidence type="ECO:0000256" key="15">
    <source>
        <dbReference type="SAM" id="SignalP"/>
    </source>
</evidence>
<comment type="subcellular location">
    <subcellularLocation>
        <location evidence="1">Secreted</location>
        <location evidence="1">Extracellular space</location>
        <location evidence="1">Extracellular matrix</location>
        <location evidence="1">Basement membrane</location>
    </subcellularLocation>
</comment>
<keyword evidence="10" id="KW-0325">Glycoprotein</keyword>
<feature type="signal peptide" evidence="15">
    <location>
        <begin position="1"/>
        <end position="24"/>
    </location>
</feature>
<feature type="chain" id="PRO_5035732441" description="Laminin subunit beta-3" evidence="15">
    <location>
        <begin position="25"/>
        <end position="1172"/>
    </location>
</feature>
<proteinExistence type="predicted"/>
<evidence type="ECO:0000256" key="4">
    <source>
        <dbReference type="ARBA" id="ARBA00022729"/>
    </source>
</evidence>
<feature type="disulfide bond" evidence="12">
    <location>
        <begin position="554"/>
        <end position="563"/>
    </location>
</feature>
<dbReference type="GO" id="GO:0016477">
    <property type="term" value="P:cell migration"/>
    <property type="evidence" value="ECO:0007669"/>
    <property type="project" value="TreeGrafter"/>
</dbReference>
<dbReference type="PROSITE" id="PS51117">
    <property type="entry name" value="LAMININ_NTER"/>
    <property type="match status" value="1"/>
</dbReference>
<dbReference type="Proteomes" id="UP000824540">
    <property type="component" value="Unassembled WGS sequence"/>
</dbReference>
<dbReference type="FunFam" id="2.10.25.10:FF:000145">
    <property type="entry name" value="Laminin subunit beta 1"/>
    <property type="match status" value="1"/>
</dbReference>
<evidence type="ECO:0000256" key="13">
    <source>
        <dbReference type="SAM" id="Coils"/>
    </source>
</evidence>
<dbReference type="GO" id="GO:0007411">
    <property type="term" value="P:axon guidance"/>
    <property type="evidence" value="ECO:0007669"/>
    <property type="project" value="TreeGrafter"/>
</dbReference>
<accession>A0A8T2PP28</accession>
<keyword evidence="3" id="KW-0272">Extracellular matrix</keyword>
<dbReference type="OrthoDB" id="8545473at2759"/>
<feature type="disulfide bond" evidence="12">
    <location>
        <begin position="458"/>
        <end position="467"/>
    </location>
</feature>
<feature type="domain" description="Laminin EGF-like" evidence="16">
    <location>
        <begin position="485"/>
        <end position="532"/>
    </location>
</feature>
<dbReference type="GO" id="GO:0034446">
    <property type="term" value="P:substrate adhesion-dependent cell spreading"/>
    <property type="evidence" value="ECO:0007669"/>
    <property type="project" value="TreeGrafter"/>
</dbReference>
<dbReference type="GO" id="GO:0009888">
    <property type="term" value="P:tissue development"/>
    <property type="evidence" value="ECO:0007669"/>
    <property type="project" value="TreeGrafter"/>
</dbReference>
<dbReference type="GO" id="GO:0009887">
    <property type="term" value="P:animal organ morphogenesis"/>
    <property type="evidence" value="ECO:0007669"/>
    <property type="project" value="TreeGrafter"/>
</dbReference>
<dbReference type="InterPro" id="IPR056863">
    <property type="entry name" value="LMN_ATRN_NET-like_EGF"/>
</dbReference>
<dbReference type="SMART" id="SM00136">
    <property type="entry name" value="LamNT"/>
    <property type="match status" value="1"/>
</dbReference>
<evidence type="ECO:0000259" key="16">
    <source>
        <dbReference type="PROSITE" id="PS50027"/>
    </source>
</evidence>
<evidence type="ECO:0000256" key="7">
    <source>
        <dbReference type="ARBA" id="ARBA00022889"/>
    </source>
</evidence>
<feature type="disulfide bond" evidence="12">
    <location>
        <begin position="406"/>
        <end position="415"/>
    </location>
</feature>
<evidence type="ECO:0000256" key="6">
    <source>
        <dbReference type="ARBA" id="ARBA00022869"/>
    </source>
</evidence>
<evidence type="ECO:0000256" key="11">
    <source>
        <dbReference type="ARBA" id="ARBA00023292"/>
    </source>
</evidence>
<evidence type="ECO:0000256" key="2">
    <source>
        <dbReference type="ARBA" id="ARBA00022525"/>
    </source>
</evidence>
<dbReference type="AlphaFoldDB" id="A0A8T2PP28"/>
<evidence type="ECO:0000256" key="3">
    <source>
        <dbReference type="ARBA" id="ARBA00022530"/>
    </source>
</evidence>
<dbReference type="PRINTS" id="PR00011">
    <property type="entry name" value="EGFLAMININ"/>
</dbReference>
<feature type="disulfide bond" evidence="12">
    <location>
        <begin position="535"/>
        <end position="552"/>
    </location>
</feature>
<dbReference type="PROSITE" id="PS50027">
    <property type="entry name" value="EGF_LAM_2"/>
    <property type="match status" value="4"/>
</dbReference>
<keyword evidence="19" id="KW-1185">Reference proteome</keyword>
<evidence type="ECO:0000259" key="17">
    <source>
        <dbReference type="PROSITE" id="PS51117"/>
    </source>
</evidence>
<dbReference type="PANTHER" id="PTHR10574:SF268">
    <property type="entry name" value="LAMININ SUBUNIT BETA-3"/>
    <property type="match status" value="1"/>
</dbReference>
<feature type="domain" description="Laminin EGF-like" evidence="16">
    <location>
        <begin position="436"/>
        <end position="484"/>
    </location>
</feature>
<dbReference type="Gene3D" id="2.60.120.260">
    <property type="entry name" value="Galactose-binding domain-like"/>
    <property type="match status" value="1"/>
</dbReference>
<dbReference type="SMART" id="SM00180">
    <property type="entry name" value="EGF_Lam"/>
    <property type="match status" value="6"/>
</dbReference>